<protein>
    <submittedName>
        <fullName evidence="2">Uncharacterized protein</fullName>
    </submittedName>
</protein>
<dbReference type="Proteomes" id="UP000024635">
    <property type="component" value="Unassembled WGS sequence"/>
</dbReference>
<accession>A0A016UX10</accession>
<dbReference type="EMBL" id="JARK01001361">
    <property type="protein sequence ID" value="EYC19003.1"/>
    <property type="molecule type" value="Genomic_DNA"/>
</dbReference>
<name>A0A016UX10_9BILA</name>
<evidence type="ECO:0000313" key="3">
    <source>
        <dbReference type="Proteomes" id="UP000024635"/>
    </source>
</evidence>
<evidence type="ECO:0000313" key="2">
    <source>
        <dbReference type="EMBL" id="EYC19003.1"/>
    </source>
</evidence>
<dbReference type="AlphaFoldDB" id="A0A016UX10"/>
<sequence>MSDYKHPSVRPPMWQGSEPSETEQAQIWARHVATFSNRRISKHITRDSSTIVALIKDFNAHGQSRSPGR</sequence>
<proteinExistence type="predicted"/>
<evidence type="ECO:0000256" key="1">
    <source>
        <dbReference type="SAM" id="MobiDB-lite"/>
    </source>
</evidence>
<feature type="region of interest" description="Disordered" evidence="1">
    <location>
        <begin position="1"/>
        <end position="22"/>
    </location>
</feature>
<gene>
    <name evidence="2" type="primary">Acey_s0025.g1110</name>
    <name evidence="2" type="ORF">Y032_0025g1110</name>
</gene>
<comment type="caution">
    <text evidence="2">The sequence shown here is derived from an EMBL/GenBank/DDBJ whole genome shotgun (WGS) entry which is preliminary data.</text>
</comment>
<keyword evidence="3" id="KW-1185">Reference proteome</keyword>
<reference evidence="3" key="1">
    <citation type="journal article" date="2015" name="Nat. Genet.">
        <title>The genome and transcriptome of the zoonotic hookworm Ancylostoma ceylanicum identify infection-specific gene families.</title>
        <authorList>
            <person name="Schwarz E.M."/>
            <person name="Hu Y."/>
            <person name="Antoshechkin I."/>
            <person name="Miller M.M."/>
            <person name="Sternberg P.W."/>
            <person name="Aroian R.V."/>
        </authorList>
    </citation>
    <scope>NUCLEOTIDE SEQUENCE</scope>
    <source>
        <strain evidence="3">HY135</strain>
    </source>
</reference>
<organism evidence="2 3">
    <name type="scientific">Ancylostoma ceylanicum</name>
    <dbReference type="NCBI Taxonomy" id="53326"/>
    <lineage>
        <taxon>Eukaryota</taxon>
        <taxon>Metazoa</taxon>
        <taxon>Ecdysozoa</taxon>
        <taxon>Nematoda</taxon>
        <taxon>Chromadorea</taxon>
        <taxon>Rhabditida</taxon>
        <taxon>Rhabditina</taxon>
        <taxon>Rhabditomorpha</taxon>
        <taxon>Strongyloidea</taxon>
        <taxon>Ancylostomatidae</taxon>
        <taxon>Ancylostomatinae</taxon>
        <taxon>Ancylostoma</taxon>
    </lineage>
</organism>
<dbReference type="Gene3D" id="1.10.10.60">
    <property type="entry name" value="Homeodomain-like"/>
    <property type="match status" value="1"/>
</dbReference>